<dbReference type="GO" id="GO:0019058">
    <property type="term" value="P:viral life cycle"/>
    <property type="evidence" value="ECO:0007669"/>
    <property type="project" value="InterPro"/>
</dbReference>
<keyword evidence="9" id="KW-0832">Ubl conjugation</keyword>
<comment type="subcellular location">
    <subcellularLocation>
        <location evidence="3">Host cell membrane</location>
        <topology evidence="3">Peripheral membrane protein</topology>
        <orientation evidence="3">Cytoplasmic side</orientation>
    </subcellularLocation>
    <subcellularLocation>
        <location evidence="1">Host cytoplasm</location>
    </subcellularLocation>
    <subcellularLocation>
        <location evidence="2">Virion</location>
    </subcellularLocation>
</comment>
<keyword evidence="11" id="KW-1043">Host membrane</keyword>
<keyword evidence="7" id="KW-0945">Host-virus interaction</keyword>
<evidence type="ECO:0000256" key="14">
    <source>
        <dbReference type="SAM" id="MobiDB-lite"/>
    </source>
</evidence>
<evidence type="ECO:0000256" key="2">
    <source>
        <dbReference type="ARBA" id="ARBA00004328"/>
    </source>
</evidence>
<evidence type="ECO:0000256" key="12">
    <source>
        <dbReference type="ARBA" id="ARBA00023136"/>
    </source>
</evidence>
<keyword evidence="10" id="KW-0946">Virion</keyword>
<keyword evidence="8" id="KW-0833">Ubl conjugation pathway</keyword>
<sequence>MERQRQKMWVVQPIQVMTERKVEWLIRATKHHIWSGKTPFVYIHHYQLQHQRFTQNKIRLALDTRQVGEEVEATYIEITILWDTTSHGPASLSRSTYYQQAVTIEWVYNRSKLGARETDITWYSTNLTPDVAMQIIHTRYFPCFQNEDVRRAIRGEQLLGYCDHPEAHPQVGTPHTLERLAFFAYVRYYGKNPTKSPSTLDQPKGAHNHGSCSKRHVGNKRRGRKTLLKGRAPWNLA</sequence>
<evidence type="ECO:0000256" key="3">
    <source>
        <dbReference type="ARBA" id="ARBA00004501"/>
    </source>
</evidence>
<evidence type="ECO:0000256" key="7">
    <source>
        <dbReference type="ARBA" id="ARBA00022581"/>
    </source>
</evidence>
<evidence type="ECO:0000256" key="10">
    <source>
        <dbReference type="ARBA" id="ARBA00022844"/>
    </source>
</evidence>
<accession>Q8JAH9</accession>
<evidence type="ECO:0000256" key="13">
    <source>
        <dbReference type="ARBA" id="ARBA00023200"/>
    </source>
</evidence>
<evidence type="ECO:0000256" key="11">
    <source>
        <dbReference type="ARBA" id="ARBA00022870"/>
    </source>
</evidence>
<evidence type="ECO:0000256" key="4">
    <source>
        <dbReference type="ARBA" id="ARBA00006372"/>
    </source>
</evidence>
<evidence type="ECO:0000256" key="1">
    <source>
        <dbReference type="ARBA" id="ARBA00004192"/>
    </source>
</evidence>
<dbReference type="InterPro" id="IPR000475">
    <property type="entry name" value="Vif"/>
</dbReference>
<keyword evidence="5" id="KW-1032">Host cell membrane</keyword>
<reference evidence="15 16" key="1">
    <citation type="journal article" date="2002" name="J. Virol.">
        <title>Characterization of a novel simian immunodeficiency virus with a vpu gene from greater spot-nosed monkeys (Cercopithecus nictitans) provides new insights into simian/human immunodeficiency virus phylogeny.</title>
        <authorList>
            <person name="Courgnaud V."/>
            <person name="Salemi M."/>
            <person name="Pourrut X."/>
            <person name="Mpoudi-Ngole E."/>
            <person name="Abela B."/>
            <person name="Auzel P."/>
            <person name="Bibollet-Ruche F."/>
            <person name="Hahn B."/>
            <person name="Vandamme A.M."/>
            <person name="Delaporte E."/>
            <person name="Peeters M."/>
        </authorList>
    </citation>
    <scope>NUCLEOTIDE SEQUENCE [LARGE SCALE GENOMIC DNA]</scope>
</reference>
<organism evidence="15 16">
    <name type="scientific">Simian immunodeficiency virus</name>
    <name type="common">SIV</name>
    <dbReference type="NCBI Taxonomy" id="11723"/>
    <lineage>
        <taxon>Viruses</taxon>
        <taxon>Riboviria</taxon>
        <taxon>Pararnavirae</taxon>
        <taxon>Artverviricota</taxon>
        <taxon>Revtraviricetes</taxon>
        <taxon>Ortervirales</taxon>
        <taxon>Retroviridae</taxon>
        <taxon>Orthoretrovirinae</taxon>
        <taxon>Lentivirus</taxon>
        <taxon>Lentivirus simimdef</taxon>
    </lineage>
</organism>
<evidence type="ECO:0000313" key="16">
    <source>
        <dbReference type="Proteomes" id="UP000257913"/>
    </source>
</evidence>
<dbReference type="EMBL" id="AF468658">
    <property type="protein sequence ID" value="AAM90223.1"/>
    <property type="molecule type" value="Genomic_DNA"/>
</dbReference>
<evidence type="ECO:0000313" key="15">
    <source>
        <dbReference type="EMBL" id="AAM90223.1"/>
    </source>
</evidence>
<dbReference type="GO" id="GO:0030430">
    <property type="term" value="C:host cell cytoplasm"/>
    <property type="evidence" value="ECO:0007669"/>
    <property type="project" value="UniProtKB-SubCell"/>
</dbReference>
<evidence type="ECO:0000256" key="6">
    <source>
        <dbReference type="ARBA" id="ARBA00022553"/>
    </source>
</evidence>
<organismHost>
    <name type="scientific">Cercopithecidae</name>
    <name type="common">Old World monkeys</name>
    <dbReference type="NCBI Taxonomy" id="9527"/>
</organismHost>
<dbReference type="GO" id="GO:0044423">
    <property type="term" value="C:virion component"/>
    <property type="evidence" value="ECO:0007669"/>
    <property type="project" value="UniProtKB-KW"/>
</dbReference>
<feature type="compositionally biased region" description="Basic residues" evidence="14">
    <location>
        <begin position="212"/>
        <end position="228"/>
    </location>
</feature>
<dbReference type="Proteomes" id="UP000257913">
    <property type="component" value="Segment"/>
</dbReference>
<keyword evidence="13" id="KW-1035">Host cytoplasm</keyword>
<feature type="region of interest" description="Disordered" evidence="14">
    <location>
        <begin position="194"/>
        <end position="237"/>
    </location>
</feature>
<keyword evidence="6" id="KW-0597">Phosphoprotein</keyword>
<proteinExistence type="inferred from homology"/>
<protein>
    <submittedName>
        <fullName evidence="15">Vif protein</fullName>
    </submittedName>
</protein>
<keyword evidence="12" id="KW-0472">Membrane</keyword>
<evidence type="ECO:0000256" key="5">
    <source>
        <dbReference type="ARBA" id="ARBA00022511"/>
    </source>
</evidence>
<comment type="similarity">
    <text evidence="4">Belongs to the primate lentivirus group Vif protein family.</text>
</comment>
<name>Q8JAH9_SIV</name>
<evidence type="ECO:0000256" key="8">
    <source>
        <dbReference type="ARBA" id="ARBA00022786"/>
    </source>
</evidence>
<organismHost>
    <name type="scientific">Pan troglodytes</name>
    <name type="common">Chimpanzee</name>
    <dbReference type="NCBI Taxonomy" id="9598"/>
</organismHost>
<evidence type="ECO:0000256" key="9">
    <source>
        <dbReference type="ARBA" id="ARBA00022843"/>
    </source>
</evidence>
<dbReference type="Pfam" id="PF00559">
    <property type="entry name" value="Vif"/>
    <property type="match status" value="1"/>
</dbReference>
<dbReference type="GO" id="GO:0020002">
    <property type="term" value="C:host cell plasma membrane"/>
    <property type="evidence" value="ECO:0007669"/>
    <property type="project" value="UniProtKB-SubCell"/>
</dbReference>